<keyword evidence="3" id="KW-1185">Reference proteome</keyword>
<reference evidence="2 3" key="1">
    <citation type="submission" date="2024-03" db="EMBL/GenBank/DDBJ databases">
        <title>Adaptation during the transition from Ophiocordyceps entomopathogen to insect associate is accompanied by gene loss and intensified selection.</title>
        <authorList>
            <person name="Ward C.M."/>
            <person name="Onetto C.A."/>
            <person name="Borneman A.R."/>
        </authorList>
    </citation>
    <scope>NUCLEOTIDE SEQUENCE [LARGE SCALE GENOMIC DNA]</scope>
    <source>
        <strain evidence="2">AWRI1</strain>
        <tissue evidence="2">Single Adult Female</tissue>
    </source>
</reference>
<proteinExistence type="predicted"/>
<feature type="region of interest" description="Disordered" evidence="1">
    <location>
        <begin position="31"/>
        <end position="74"/>
    </location>
</feature>
<accession>A0AAN9TR90</accession>
<evidence type="ECO:0000313" key="2">
    <source>
        <dbReference type="EMBL" id="KAK7603735.1"/>
    </source>
</evidence>
<dbReference type="Proteomes" id="UP001367676">
    <property type="component" value="Unassembled WGS sequence"/>
</dbReference>
<feature type="compositionally biased region" description="Polar residues" evidence="1">
    <location>
        <begin position="36"/>
        <end position="55"/>
    </location>
</feature>
<gene>
    <name evidence="2" type="ORF">V9T40_003734</name>
</gene>
<organism evidence="2 3">
    <name type="scientific">Parthenolecanium corni</name>
    <dbReference type="NCBI Taxonomy" id="536013"/>
    <lineage>
        <taxon>Eukaryota</taxon>
        <taxon>Metazoa</taxon>
        <taxon>Ecdysozoa</taxon>
        <taxon>Arthropoda</taxon>
        <taxon>Hexapoda</taxon>
        <taxon>Insecta</taxon>
        <taxon>Pterygota</taxon>
        <taxon>Neoptera</taxon>
        <taxon>Paraneoptera</taxon>
        <taxon>Hemiptera</taxon>
        <taxon>Sternorrhyncha</taxon>
        <taxon>Coccoidea</taxon>
        <taxon>Coccidae</taxon>
        <taxon>Parthenolecanium</taxon>
    </lineage>
</organism>
<feature type="compositionally biased region" description="Polar residues" evidence="1">
    <location>
        <begin position="62"/>
        <end position="74"/>
    </location>
</feature>
<sequence length="126" mass="13864">MEPMTLGSPNTSYNASIFESSVSNSQFLPSFLLGSESGNPSPYTSPKSFSPNKSQFAKYPSPQHNHVSERNSIPNQISAIEKHDGPPIISLSDFNSIRSMNQSSLGHDFNATQNNTRYLITFPQPL</sequence>
<evidence type="ECO:0000313" key="3">
    <source>
        <dbReference type="Proteomes" id="UP001367676"/>
    </source>
</evidence>
<comment type="caution">
    <text evidence="2">The sequence shown here is derived from an EMBL/GenBank/DDBJ whole genome shotgun (WGS) entry which is preliminary data.</text>
</comment>
<dbReference type="EMBL" id="JBBCAQ010000006">
    <property type="protein sequence ID" value="KAK7603735.1"/>
    <property type="molecule type" value="Genomic_DNA"/>
</dbReference>
<evidence type="ECO:0000256" key="1">
    <source>
        <dbReference type="SAM" id="MobiDB-lite"/>
    </source>
</evidence>
<name>A0AAN9TR90_9HEMI</name>
<protein>
    <submittedName>
        <fullName evidence="2">Uncharacterized protein</fullName>
    </submittedName>
</protein>
<dbReference type="AlphaFoldDB" id="A0AAN9TR90"/>